<dbReference type="KEGG" id="msn:LI99_24175"/>
<dbReference type="GO" id="GO:0036199">
    <property type="term" value="F:cholest-4-en-3-one 26-monooxygenase activity"/>
    <property type="evidence" value="ECO:0007669"/>
    <property type="project" value="TreeGrafter"/>
</dbReference>
<evidence type="ECO:0000313" key="19">
    <source>
        <dbReference type="EMBL" id="VTP09774.1"/>
    </source>
</evidence>
<evidence type="ECO:0000256" key="10">
    <source>
        <dbReference type="ARBA" id="ARBA00023098"/>
    </source>
</evidence>
<protein>
    <recommendedName>
        <fullName evidence="14">Steroid C26-monooxygenase</fullName>
    </recommendedName>
    <alternativeName>
        <fullName evidence="15">Cholest-4-en-3-one C26-monooxygenase</fullName>
    </alternativeName>
    <alternativeName>
        <fullName evidence="17">Cholesterol C26-monooxygenase</fullName>
    </alternativeName>
    <alternativeName>
        <fullName evidence="16">Steroid C27-monooxygenase</fullName>
    </alternativeName>
</protein>
<dbReference type="SUPFAM" id="SSF48264">
    <property type="entry name" value="Cytochrome P450"/>
    <property type="match status" value="1"/>
</dbReference>
<evidence type="ECO:0000256" key="17">
    <source>
        <dbReference type="ARBA" id="ARBA00083909"/>
    </source>
</evidence>
<proteinExistence type="inferred from homology"/>
<evidence type="ECO:0000256" key="8">
    <source>
        <dbReference type="ARBA" id="ARBA00023004"/>
    </source>
</evidence>
<keyword evidence="10" id="KW-0443">Lipid metabolism</keyword>
<name>A0A653FJ74_MYCSM</name>
<dbReference type="PANTHER" id="PTHR46696">
    <property type="entry name" value="P450, PUTATIVE (EUROFUNG)-RELATED"/>
    <property type="match status" value="1"/>
</dbReference>
<dbReference type="InterPro" id="IPR036396">
    <property type="entry name" value="Cyt_P450_sf"/>
</dbReference>
<evidence type="ECO:0000256" key="14">
    <source>
        <dbReference type="ARBA" id="ARBA00070775"/>
    </source>
</evidence>
<evidence type="ECO:0000256" key="5">
    <source>
        <dbReference type="ARBA" id="ARBA00022723"/>
    </source>
</evidence>
<keyword evidence="9 18" id="KW-0503">Monooxygenase</keyword>
<sequence length="400" mass="44969">MTASATQNVYFDPYDVAINADPYPTFARLREEAPLYYNEQFDFYALSRFSDVNKALIDHETFSSARGAIVELIKADIEIPSGALIFEDPPIHTAHRKLLSRMFTPRKINALEPEIRRFCAQSLDAVAGVERFDIIKDFGAIMPMRVISALLGIPEEDQEKIRDHGNAQMRTEAGKPMKAAEEGLVDGSIFEAYIDWRKDNPSDDIMTELLNVEFTDEHGVTRNLTREELLIYINVVAGAGNETTTRLIGWAAKTLAEHPDQRRQLVENPALIPQAIEEILRFEPPAPHVARYVTRDVEYHGRTVPEGSVMMLLIGAAVRDSRQFPPDGEVFDINRAPRQHLAFSVGTHFCLGSALARLEGRVALEEILKRFPEWDVDLASAELSPTSTVRGWDSLPVIVR</sequence>
<dbReference type="RefSeq" id="WP_011730165.1">
    <property type="nucleotide sequence ID" value="NZ_CP009495.1"/>
</dbReference>
<organism evidence="19">
    <name type="scientific">Mycolicibacterium smegmatis</name>
    <name type="common">Mycobacterium smegmatis</name>
    <dbReference type="NCBI Taxonomy" id="1772"/>
    <lineage>
        <taxon>Bacteria</taxon>
        <taxon>Bacillati</taxon>
        <taxon>Actinomycetota</taxon>
        <taxon>Actinomycetes</taxon>
        <taxon>Mycobacteriales</taxon>
        <taxon>Mycobacteriaceae</taxon>
        <taxon>Mycolicibacterium</taxon>
    </lineage>
</organism>
<dbReference type="InterPro" id="IPR001128">
    <property type="entry name" value="Cyt_P450"/>
</dbReference>
<dbReference type="GO" id="GO:0008395">
    <property type="term" value="F:steroid hydroxylase activity"/>
    <property type="evidence" value="ECO:0007669"/>
    <property type="project" value="TreeGrafter"/>
</dbReference>
<keyword evidence="3" id="KW-0153">Cholesterol metabolism</keyword>
<dbReference type="FunFam" id="1.10.630.10:FF:000018">
    <property type="entry name" value="Cytochrome P450 monooxygenase"/>
    <property type="match status" value="1"/>
</dbReference>
<evidence type="ECO:0000256" key="1">
    <source>
        <dbReference type="ARBA" id="ARBA00001971"/>
    </source>
</evidence>
<dbReference type="GO" id="GO:0005506">
    <property type="term" value="F:iron ion binding"/>
    <property type="evidence" value="ECO:0007669"/>
    <property type="project" value="InterPro"/>
</dbReference>
<evidence type="ECO:0000256" key="6">
    <source>
        <dbReference type="ARBA" id="ARBA00022963"/>
    </source>
</evidence>
<evidence type="ECO:0000256" key="11">
    <source>
        <dbReference type="ARBA" id="ARBA00023166"/>
    </source>
</evidence>
<dbReference type="InterPro" id="IPR002397">
    <property type="entry name" value="Cyt_P450_B"/>
</dbReference>
<dbReference type="AlphaFoldDB" id="A0A653FJ74"/>
<dbReference type="Pfam" id="PF00067">
    <property type="entry name" value="p450"/>
    <property type="match status" value="1"/>
</dbReference>
<keyword evidence="7 18" id="KW-0560">Oxidoreductase</keyword>
<evidence type="ECO:0000256" key="15">
    <source>
        <dbReference type="ARBA" id="ARBA00079588"/>
    </source>
</evidence>
<evidence type="ECO:0000256" key="13">
    <source>
        <dbReference type="ARBA" id="ARBA00049645"/>
    </source>
</evidence>
<dbReference type="OMA" id="NRDHRQF"/>
<keyword evidence="4 18" id="KW-0349">Heme</keyword>
<evidence type="ECO:0000256" key="7">
    <source>
        <dbReference type="ARBA" id="ARBA00023002"/>
    </source>
</evidence>
<evidence type="ECO:0000256" key="3">
    <source>
        <dbReference type="ARBA" id="ARBA00022548"/>
    </source>
</evidence>
<evidence type="ECO:0000256" key="18">
    <source>
        <dbReference type="RuleBase" id="RU000461"/>
    </source>
</evidence>
<keyword evidence="5 18" id="KW-0479">Metal-binding</keyword>
<evidence type="ECO:0000256" key="9">
    <source>
        <dbReference type="ARBA" id="ARBA00023033"/>
    </source>
</evidence>
<dbReference type="CDD" id="cd11078">
    <property type="entry name" value="CYP130-like"/>
    <property type="match status" value="1"/>
</dbReference>
<keyword evidence="8 18" id="KW-0408">Iron</keyword>
<dbReference type="KEGG" id="msh:LI98_24180"/>
<dbReference type="Gene3D" id="1.10.630.10">
    <property type="entry name" value="Cytochrome P450"/>
    <property type="match status" value="1"/>
</dbReference>
<dbReference type="PROSITE" id="PS00086">
    <property type="entry name" value="CYTOCHROME_P450"/>
    <property type="match status" value="1"/>
</dbReference>
<comment type="similarity">
    <text evidence="2 18">Belongs to the cytochrome P450 family.</text>
</comment>
<dbReference type="InterPro" id="IPR017972">
    <property type="entry name" value="Cyt_P450_CS"/>
</dbReference>
<evidence type="ECO:0000256" key="2">
    <source>
        <dbReference type="ARBA" id="ARBA00010617"/>
    </source>
</evidence>
<evidence type="ECO:0000256" key="4">
    <source>
        <dbReference type="ARBA" id="ARBA00022617"/>
    </source>
</evidence>
<dbReference type="EMBL" id="LR589648">
    <property type="protein sequence ID" value="VTP09774.1"/>
    <property type="molecule type" value="Genomic_DNA"/>
</dbReference>
<keyword evidence="6" id="KW-0442">Lipid degradation</keyword>
<dbReference type="GO" id="GO:0006707">
    <property type="term" value="P:cholesterol catabolic process"/>
    <property type="evidence" value="ECO:0007669"/>
    <property type="project" value="TreeGrafter"/>
</dbReference>
<evidence type="ECO:0000256" key="12">
    <source>
        <dbReference type="ARBA" id="ARBA00023221"/>
    </source>
</evidence>
<evidence type="ECO:0000256" key="16">
    <source>
        <dbReference type="ARBA" id="ARBA00082981"/>
    </source>
</evidence>
<comment type="cofactor">
    <cofactor evidence="1">
        <name>heme</name>
        <dbReference type="ChEBI" id="CHEBI:30413"/>
    </cofactor>
</comment>
<accession>A0A653FJ74</accession>
<dbReference type="PRINTS" id="PR00359">
    <property type="entry name" value="BP450"/>
</dbReference>
<keyword evidence="12" id="KW-0753">Steroid metabolism</keyword>
<dbReference type="GO" id="GO:0020037">
    <property type="term" value="F:heme binding"/>
    <property type="evidence" value="ECO:0007669"/>
    <property type="project" value="InterPro"/>
</dbReference>
<comment type="pathway">
    <text evidence="13">Steroid metabolism; cholesterol degradation.</text>
</comment>
<keyword evidence="11" id="KW-1207">Sterol metabolism</keyword>
<reference evidence="19" key="1">
    <citation type="submission" date="2019-05" db="EMBL/GenBank/DDBJ databases">
        <authorList>
            <person name="Naeem R."/>
            <person name="Antony C."/>
            <person name="Guan Q."/>
        </authorList>
    </citation>
    <scope>NUCLEOTIDE SEQUENCE</scope>
    <source>
        <strain evidence="19">1</strain>
    </source>
</reference>
<dbReference type="PANTHER" id="PTHR46696:SF4">
    <property type="entry name" value="BIOTIN BIOSYNTHESIS CYTOCHROME P450"/>
    <property type="match status" value="1"/>
</dbReference>
<gene>
    <name evidence="19" type="ORF">BIN_B_04109</name>
</gene>
<dbReference type="PRINTS" id="PR00385">
    <property type="entry name" value="P450"/>
</dbReference>